<proteinExistence type="predicted"/>
<dbReference type="OrthoDB" id="9774747at2"/>
<dbReference type="SUPFAM" id="SSF109604">
    <property type="entry name" value="HD-domain/PDEase-like"/>
    <property type="match status" value="1"/>
</dbReference>
<dbReference type="PROSITE" id="PS51832">
    <property type="entry name" value="HD_GYP"/>
    <property type="match status" value="1"/>
</dbReference>
<evidence type="ECO:0000256" key="1">
    <source>
        <dbReference type="SAM" id="MobiDB-lite"/>
    </source>
</evidence>
<dbReference type="CDD" id="cd00077">
    <property type="entry name" value="HDc"/>
    <property type="match status" value="1"/>
</dbReference>
<dbReference type="AlphaFoldDB" id="A0A0J1CVR6"/>
<comment type="caution">
    <text evidence="3">The sequence shown here is derived from an EMBL/GenBank/DDBJ whole genome shotgun (WGS) entry which is preliminary data.</text>
</comment>
<dbReference type="PATRIC" id="fig|908627.4.peg.4319"/>
<dbReference type="InterPro" id="IPR006675">
    <property type="entry name" value="HDIG_dom"/>
</dbReference>
<evidence type="ECO:0000313" key="3">
    <source>
        <dbReference type="EMBL" id="KLU24667.1"/>
    </source>
</evidence>
<dbReference type="Gene3D" id="1.10.3210.10">
    <property type="entry name" value="Hypothetical protein af1432"/>
    <property type="match status" value="1"/>
</dbReference>
<dbReference type="GO" id="GO:0008081">
    <property type="term" value="F:phosphoric diester hydrolase activity"/>
    <property type="evidence" value="ECO:0007669"/>
    <property type="project" value="UniProtKB-ARBA"/>
</dbReference>
<feature type="domain" description="HD-GYP" evidence="2">
    <location>
        <begin position="138"/>
        <end position="332"/>
    </location>
</feature>
<dbReference type="SMART" id="SM00471">
    <property type="entry name" value="HDc"/>
    <property type="match status" value="1"/>
</dbReference>
<dbReference type="PANTHER" id="PTHR43155">
    <property type="entry name" value="CYCLIC DI-GMP PHOSPHODIESTERASE PA4108-RELATED"/>
    <property type="match status" value="1"/>
</dbReference>
<accession>A0A0J1CVR6</accession>
<feature type="compositionally biased region" description="Polar residues" evidence="1">
    <location>
        <begin position="81"/>
        <end position="90"/>
    </location>
</feature>
<dbReference type="Proteomes" id="UP000035963">
    <property type="component" value="Unassembled WGS sequence"/>
</dbReference>
<dbReference type="InterPro" id="IPR021812">
    <property type="entry name" value="DUF3391"/>
</dbReference>
<dbReference type="RefSeq" id="WP_047848274.1">
    <property type="nucleotide sequence ID" value="NZ_AEJF01000121.1"/>
</dbReference>
<reference evidence="3 4" key="1">
    <citation type="journal article" date="2015" name="Genome Announc.">
        <title>Draft Genome Sequence of Burkholderia sp. Strain PML1(12), an Ectomycorrhizosphere-Inhabiting Bacterium with Effective Mineral-Weathering Ability.</title>
        <authorList>
            <person name="Uroz S."/>
            <person name="Oger P."/>
        </authorList>
    </citation>
    <scope>NUCLEOTIDE SEQUENCE [LARGE SCALE GENOMIC DNA]</scope>
    <source>
        <strain evidence="4">PML1(12)</strain>
    </source>
</reference>
<evidence type="ECO:0000259" key="2">
    <source>
        <dbReference type="PROSITE" id="PS51832"/>
    </source>
</evidence>
<dbReference type="Pfam" id="PF11871">
    <property type="entry name" value="DUF3391"/>
    <property type="match status" value="1"/>
</dbReference>
<dbReference type="NCBIfam" id="TIGR00277">
    <property type="entry name" value="HDIG"/>
    <property type="match status" value="1"/>
</dbReference>
<keyword evidence="4" id="KW-1185">Reference proteome</keyword>
<evidence type="ECO:0000313" key="4">
    <source>
        <dbReference type="Proteomes" id="UP000035963"/>
    </source>
</evidence>
<dbReference type="PANTHER" id="PTHR43155:SF2">
    <property type="entry name" value="CYCLIC DI-GMP PHOSPHODIESTERASE PA4108"/>
    <property type="match status" value="1"/>
</dbReference>
<name>A0A0J1CVR6_9BURK</name>
<organism evidence="3 4">
    <name type="scientific">Caballeronia mineralivorans PML1(12)</name>
    <dbReference type="NCBI Taxonomy" id="908627"/>
    <lineage>
        <taxon>Bacteria</taxon>
        <taxon>Pseudomonadati</taxon>
        <taxon>Pseudomonadota</taxon>
        <taxon>Betaproteobacteria</taxon>
        <taxon>Burkholderiales</taxon>
        <taxon>Burkholderiaceae</taxon>
        <taxon>Caballeronia</taxon>
    </lineage>
</organism>
<dbReference type="EMBL" id="AEJF01000121">
    <property type="protein sequence ID" value="KLU24667.1"/>
    <property type="molecule type" value="Genomic_DNA"/>
</dbReference>
<protein>
    <recommendedName>
        <fullName evidence="2">HD-GYP domain-containing protein</fullName>
    </recommendedName>
</protein>
<dbReference type="Pfam" id="PF13487">
    <property type="entry name" value="HD_5"/>
    <property type="match status" value="1"/>
</dbReference>
<dbReference type="InterPro" id="IPR003607">
    <property type="entry name" value="HD/PDEase_dom"/>
</dbReference>
<feature type="region of interest" description="Disordered" evidence="1">
    <location>
        <begin position="63"/>
        <end position="90"/>
    </location>
</feature>
<gene>
    <name evidence="3" type="ORF">EOS_19290</name>
</gene>
<dbReference type="InterPro" id="IPR037522">
    <property type="entry name" value="HD_GYP_dom"/>
</dbReference>
<sequence>MLKTVAASSLRPGMFLHSLDRRWIDHPFWKNSFLLTAGDIEKIVSSGITSIVIDTDRGLGCAEDSLDPVESNGETEDDQLPVTTRPQTSRKPIGKEIEHAKRLFESASNEMKLVFQQARMGKVVAGSTMMPLVETIAASVMRNPHALISVARLKHHDGYTYMHSVAVCALMTALARELGFDEPGVLEAGVAGLLHDLGKALMPLAVLNKPGKLSTEEFEVAKKHAYDGWKMLQSADVTAGVLEVALHHHEKINGLGYPDGLADKAIPLLARMGAVCDVYDAVTSDRPYKSSWHPTQALRSMASWDGQFDKTILAAFISTVGIYPVGAVVRLESGFLAVVLDQGSGSILTPIVKMFFSCKSNQPVLPQVVDLRKIKGADRIVAIEDPRLWNLPPVDELWLNQAAPFI</sequence>